<dbReference type="CDD" id="cd10283">
    <property type="entry name" value="MnuA_DNase1-like"/>
    <property type="match status" value="1"/>
</dbReference>
<keyword evidence="3" id="KW-0378">Hydrolase</keyword>
<dbReference type="PANTHER" id="PTHR11371:SF31">
    <property type="entry name" value="EXTRACELLULAR NUCLEASE"/>
    <property type="match status" value="1"/>
</dbReference>
<feature type="coiled-coil region" evidence="1">
    <location>
        <begin position="320"/>
        <end position="356"/>
    </location>
</feature>
<evidence type="ECO:0000313" key="4">
    <source>
        <dbReference type="Proteomes" id="UP000463224"/>
    </source>
</evidence>
<dbReference type="EMBL" id="WPHG01000002">
    <property type="protein sequence ID" value="MVA96990.1"/>
    <property type="molecule type" value="Genomic_DNA"/>
</dbReference>
<dbReference type="Proteomes" id="UP000463224">
    <property type="component" value="Unassembled WGS sequence"/>
</dbReference>
<dbReference type="PANTHER" id="PTHR11371">
    <property type="entry name" value="DEOXYRIBONUCLEASE"/>
    <property type="match status" value="1"/>
</dbReference>
<keyword evidence="1" id="KW-0175">Coiled coil</keyword>
<protein>
    <submittedName>
        <fullName evidence="3">Endonuclease</fullName>
    </submittedName>
</protein>
<proteinExistence type="predicted"/>
<accession>A0A844QG57</accession>
<dbReference type="Pfam" id="PF03372">
    <property type="entry name" value="Exo_endo_phos"/>
    <property type="match status" value="1"/>
</dbReference>
<feature type="domain" description="Endonuclease/exonuclease/phosphatase" evidence="2">
    <location>
        <begin position="47"/>
        <end position="241"/>
    </location>
</feature>
<keyword evidence="3" id="KW-0540">Nuclease</keyword>
<evidence type="ECO:0000313" key="3">
    <source>
        <dbReference type="EMBL" id="MVA96990.1"/>
    </source>
</evidence>
<dbReference type="InterPro" id="IPR036691">
    <property type="entry name" value="Endo/exonu/phosph_ase_sf"/>
</dbReference>
<dbReference type="GO" id="GO:0004519">
    <property type="term" value="F:endonuclease activity"/>
    <property type="evidence" value="ECO:0007669"/>
    <property type="project" value="UniProtKB-KW"/>
</dbReference>
<evidence type="ECO:0000256" key="1">
    <source>
        <dbReference type="SAM" id="Coils"/>
    </source>
</evidence>
<reference evidence="3 4" key="1">
    <citation type="submission" date="2019-12" db="EMBL/GenBank/DDBJ databases">
        <title>Nitratireductor arenosus sp. nov., Isolated from sea sand, Jeju island, South Korea.</title>
        <authorList>
            <person name="Kim W."/>
        </authorList>
    </citation>
    <scope>NUCLEOTIDE SEQUENCE [LARGE SCALE GENOMIC DNA]</scope>
    <source>
        <strain evidence="3 4">CAU 1489</strain>
    </source>
</reference>
<comment type="caution">
    <text evidence="3">The sequence shown here is derived from an EMBL/GenBank/DDBJ whole genome shotgun (WGS) entry which is preliminary data.</text>
</comment>
<dbReference type="SUPFAM" id="SSF56219">
    <property type="entry name" value="DNase I-like"/>
    <property type="match status" value="1"/>
</dbReference>
<keyword evidence="4" id="KW-1185">Reference proteome</keyword>
<sequence length="408" mass="46519">MRYAFKRLDKAARKAARIRTIDGLARLRQAIAERMPDRTASSTLLLGTWNIRNFDDDRFGHGSRLEESFFYLAEVISAFDIVAVQEICDDLGPFQELMNILGPGYDFIMTDVTEGPGGNRERLGFLYDRSKISFKGVAGEIVLPFSRQISDVTKERQFARTPFSCTFQSGWFKFAFATVHIYYGSNSPGSDKFKRRVKEIDAVAKFIATRARRDPVYNHILVGDFNIEDFEGETFDALARHGFEVFRNKIGSNAKKTKFYDQISFLPKHKQVALANPGSGKAHGVFDMFSVVFRDQDFTLHDPAMSAIIHARRDAADAAREKAEARLAAAATDSARERAEKDRDKAVRSIEAEERLLADRDAREAYYLNEWRTFQISDHFPLFVELKIDFADSYLERMRAEAESENVT</sequence>
<name>A0A844QG57_9HYPH</name>
<organism evidence="3 4">
    <name type="scientific">Nitratireductor arenosus</name>
    <dbReference type="NCBI Taxonomy" id="2682096"/>
    <lineage>
        <taxon>Bacteria</taxon>
        <taxon>Pseudomonadati</taxon>
        <taxon>Pseudomonadota</taxon>
        <taxon>Alphaproteobacteria</taxon>
        <taxon>Hyphomicrobiales</taxon>
        <taxon>Phyllobacteriaceae</taxon>
        <taxon>Nitratireductor</taxon>
    </lineage>
</organism>
<gene>
    <name evidence="3" type="ORF">GN330_06985</name>
</gene>
<dbReference type="Gene3D" id="3.60.10.10">
    <property type="entry name" value="Endonuclease/exonuclease/phosphatase"/>
    <property type="match status" value="1"/>
</dbReference>
<evidence type="ECO:0000259" key="2">
    <source>
        <dbReference type="Pfam" id="PF03372"/>
    </source>
</evidence>
<dbReference type="InterPro" id="IPR005135">
    <property type="entry name" value="Endo/exonuclease/phosphatase"/>
</dbReference>
<keyword evidence="3" id="KW-0255">Endonuclease</keyword>
<dbReference type="AlphaFoldDB" id="A0A844QG57"/>